<protein>
    <submittedName>
        <fullName evidence="1">Uncharacterized protein</fullName>
    </submittedName>
</protein>
<keyword evidence="2" id="KW-1185">Reference proteome</keyword>
<organism evidence="1 2">
    <name type="scientific">Hymenobacter jeollabukensis</name>
    <dbReference type="NCBI Taxonomy" id="2025313"/>
    <lineage>
        <taxon>Bacteria</taxon>
        <taxon>Pseudomonadati</taxon>
        <taxon>Bacteroidota</taxon>
        <taxon>Cytophagia</taxon>
        <taxon>Cytophagales</taxon>
        <taxon>Hymenobacteraceae</taxon>
        <taxon>Hymenobacter</taxon>
    </lineage>
</organism>
<dbReference type="OrthoDB" id="8908434at2"/>
<dbReference type="Pfam" id="PF20383">
    <property type="entry name" value="DUF6678"/>
    <property type="match status" value="1"/>
</dbReference>
<proteinExistence type="predicted"/>
<evidence type="ECO:0000313" key="1">
    <source>
        <dbReference type="EMBL" id="TLM95360.1"/>
    </source>
</evidence>
<dbReference type="Proteomes" id="UP000305517">
    <property type="component" value="Unassembled WGS sequence"/>
</dbReference>
<dbReference type="EMBL" id="VAJM01000002">
    <property type="protein sequence ID" value="TLM95360.1"/>
    <property type="molecule type" value="Genomic_DNA"/>
</dbReference>
<evidence type="ECO:0000313" key="2">
    <source>
        <dbReference type="Proteomes" id="UP000305517"/>
    </source>
</evidence>
<sequence length="128" mass="15017">MKEDPLTAFIYANQLASVMNQTKWRELADALTSNPAFEPEVRVQYLLDDRPDGFGLLEWDSVRHRDSRFIEWMDIDPVRRQRVGRLVDDTRTDFTPWVKSALERHSIPFTEQDGLFRIYGYLRPNAAG</sequence>
<name>A0A5R8WUB1_9BACT</name>
<dbReference type="AlphaFoldDB" id="A0A5R8WUB1"/>
<dbReference type="RefSeq" id="WP_138075860.1">
    <property type="nucleotide sequence ID" value="NZ_VAJM01000002.1"/>
</dbReference>
<accession>A0A5R8WUB1</accession>
<comment type="caution">
    <text evidence="1">The sequence shown here is derived from an EMBL/GenBank/DDBJ whole genome shotgun (WGS) entry which is preliminary data.</text>
</comment>
<reference evidence="1 2" key="1">
    <citation type="submission" date="2019-05" db="EMBL/GenBank/DDBJ databases">
        <title>Hymenobacter edaphi sp. nov., isolated from abandoned arsenic-contaminated farmland soil.</title>
        <authorList>
            <person name="Nie L."/>
        </authorList>
    </citation>
    <scope>NUCLEOTIDE SEQUENCE [LARGE SCALE GENOMIC DNA]</scope>
    <source>
        <strain evidence="1 2">1-3-3-8</strain>
    </source>
</reference>
<dbReference type="InterPro" id="IPR046500">
    <property type="entry name" value="DUF6678"/>
</dbReference>
<gene>
    <name evidence="1" type="ORF">FDY95_06110</name>
</gene>